<comment type="function">
    <text evidence="9">Part of the tripartite ATP-independent periplasmic (TRAP) transport system.</text>
</comment>
<evidence type="ECO:0000256" key="6">
    <source>
        <dbReference type="ARBA" id="ARBA00022989"/>
    </source>
</evidence>
<evidence type="ECO:0000256" key="10">
    <source>
        <dbReference type="SAM" id="MobiDB-lite"/>
    </source>
</evidence>
<evidence type="ECO:0000313" key="13">
    <source>
        <dbReference type="Proteomes" id="UP000245629"/>
    </source>
</evidence>
<keyword evidence="2 9" id="KW-0813">Transport</keyword>
<accession>A0A2S2CV63</accession>
<keyword evidence="3" id="KW-1003">Cell membrane</keyword>
<sequence length="184" mass="19913">MNIIRRLPSIVAGSALAILVVMTIAAVIARYVFDAPLHWGEEISGLLMIWIIMIGAIVAERDGQHLTIPLLTDLLPARLRAAVDLAVSALSIAVLGYAGYLGYRLAESAQYKLTEILQISWFWIDVAVPVGTAGVIIYLLHRCFTNLMVIVRGPLEEAATGRDQHPAARSLQANPQFGSNGDAL</sequence>
<feature type="transmembrane region" description="Helical" evidence="9">
    <location>
        <begin position="7"/>
        <end position="31"/>
    </location>
</feature>
<dbReference type="InterPro" id="IPR007387">
    <property type="entry name" value="TRAP_DctQ"/>
</dbReference>
<evidence type="ECO:0000256" key="7">
    <source>
        <dbReference type="ARBA" id="ARBA00023136"/>
    </source>
</evidence>
<keyword evidence="5 9" id="KW-0812">Transmembrane</keyword>
<feature type="domain" description="Tripartite ATP-independent periplasmic transporters DctQ component" evidence="11">
    <location>
        <begin position="19"/>
        <end position="145"/>
    </location>
</feature>
<protein>
    <recommendedName>
        <fullName evidence="9">TRAP transporter small permease protein</fullName>
    </recommendedName>
</protein>
<keyword evidence="6 9" id="KW-1133">Transmembrane helix</keyword>
<dbReference type="GO" id="GO:0022857">
    <property type="term" value="F:transmembrane transporter activity"/>
    <property type="evidence" value="ECO:0007669"/>
    <property type="project" value="UniProtKB-UniRule"/>
</dbReference>
<dbReference type="KEGG" id="azz:DEW08_20185"/>
<feature type="transmembrane region" description="Helical" evidence="9">
    <location>
        <begin position="43"/>
        <end position="60"/>
    </location>
</feature>
<dbReference type="OrthoDB" id="7843639at2"/>
<gene>
    <name evidence="12" type="ORF">DEW08_20185</name>
</gene>
<name>A0A2S2CV63_9PROT</name>
<evidence type="ECO:0000256" key="3">
    <source>
        <dbReference type="ARBA" id="ARBA00022475"/>
    </source>
</evidence>
<dbReference type="GO" id="GO:0015740">
    <property type="term" value="P:C4-dicarboxylate transport"/>
    <property type="evidence" value="ECO:0007669"/>
    <property type="project" value="TreeGrafter"/>
</dbReference>
<proteinExistence type="inferred from homology"/>
<dbReference type="RefSeq" id="WP_109330640.1">
    <property type="nucleotide sequence ID" value="NZ_CP029354.1"/>
</dbReference>
<evidence type="ECO:0000256" key="8">
    <source>
        <dbReference type="ARBA" id="ARBA00038436"/>
    </source>
</evidence>
<evidence type="ECO:0000313" key="12">
    <source>
        <dbReference type="EMBL" id="AWK88402.1"/>
    </source>
</evidence>
<evidence type="ECO:0000259" key="11">
    <source>
        <dbReference type="Pfam" id="PF04290"/>
    </source>
</evidence>
<evidence type="ECO:0000256" key="1">
    <source>
        <dbReference type="ARBA" id="ARBA00004429"/>
    </source>
</evidence>
<keyword evidence="4 9" id="KW-0997">Cell inner membrane</keyword>
<dbReference type="GO" id="GO:0005886">
    <property type="term" value="C:plasma membrane"/>
    <property type="evidence" value="ECO:0007669"/>
    <property type="project" value="UniProtKB-SubCell"/>
</dbReference>
<evidence type="ECO:0000256" key="2">
    <source>
        <dbReference type="ARBA" id="ARBA00022448"/>
    </source>
</evidence>
<dbReference type="Pfam" id="PF04290">
    <property type="entry name" value="DctQ"/>
    <property type="match status" value="1"/>
</dbReference>
<dbReference type="EMBL" id="CP029354">
    <property type="protein sequence ID" value="AWK88402.1"/>
    <property type="molecule type" value="Genomic_DNA"/>
</dbReference>
<dbReference type="InterPro" id="IPR055348">
    <property type="entry name" value="DctQ"/>
</dbReference>
<evidence type="ECO:0000256" key="9">
    <source>
        <dbReference type="RuleBase" id="RU369079"/>
    </source>
</evidence>
<keyword evidence="7 9" id="KW-0472">Membrane</keyword>
<keyword evidence="13" id="KW-1185">Reference proteome</keyword>
<reference evidence="13" key="1">
    <citation type="submission" date="2018-05" db="EMBL/GenBank/DDBJ databases">
        <title>Azospirillum thermophila sp. nov., a novel isolated from hot spring.</title>
        <authorList>
            <person name="Zhao Z."/>
        </authorList>
    </citation>
    <scope>NUCLEOTIDE SEQUENCE [LARGE SCALE GENOMIC DNA]</scope>
    <source>
        <strain evidence="13">CFH 70021</strain>
    </source>
</reference>
<dbReference type="AlphaFoldDB" id="A0A2S2CV63"/>
<dbReference type="PANTHER" id="PTHR35011">
    <property type="entry name" value="2,3-DIKETO-L-GULONATE TRAP TRANSPORTER SMALL PERMEASE PROTEIN YIAM"/>
    <property type="match status" value="1"/>
</dbReference>
<feature type="transmembrane region" description="Helical" evidence="9">
    <location>
        <begin position="120"/>
        <end position="140"/>
    </location>
</feature>
<feature type="transmembrane region" description="Helical" evidence="9">
    <location>
        <begin position="81"/>
        <end position="100"/>
    </location>
</feature>
<organism evidence="12 13">
    <name type="scientific">Azospirillum thermophilum</name>
    <dbReference type="NCBI Taxonomy" id="2202148"/>
    <lineage>
        <taxon>Bacteria</taxon>
        <taxon>Pseudomonadati</taxon>
        <taxon>Pseudomonadota</taxon>
        <taxon>Alphaproteobacteria</taxon>
        <taxon>Rhodospirillales</taxon>
        <taxon>Azospirillaceae</taxon>
        <taxon>Azospirillum</taxon>
    </lineage>
</organism>
<comment type="subcellular location">
    <subcellularLocation>
        <location evidence="1 9">Cell inner membrane</location>
        <topology evidence="1 9">Multi-pass membrane protein</topology>
    </subcellularLocation>
</comment>
<comment type="similarity">
    <text evidence="8 9">Belongs to the TRAP transporter small permease family.</text>
</comment>
<evidence type="ECO:0000256" key="5">
    <source>
        <dbReference type="ARBA" id="ARBA00022692"/>
    </source>
</evidence>
<dbReference type="PANTHER" id="PTHR35011:SF2">
    <property type="entry name" value="2,3-DIKETO-L-GULONATE TRAP TRANSPORTER SMALL PERMEASE PROTEIN YIAM"/>
    <property type="match status" value="1"/>
</dbReference>
<evidence type="ECO:0000256" key="4">
    <source>
        <dbReference type="ARBA" id="ARBA00022519"/>
    </source>
</evidence>
<feature type="compositionally biased region" description="Polar residues" evidence="10">
    <location>
        <begin position="171"/>
        <end position="184"/>
    </location>
</feature>
<dbReference type="Proteomes" id="UP000245629">
    <property type="component" value="Chromosome 3"/>
</dbReference>
<feature type="region of interest" description="Disordered" evidence="10">
    <location>
        <begin position="163"/>
        <end position="184"/>
    </location>
</feature>
<comment type="subunit">
    <text evidence="9">The complex comprises the extracytoplasmic solute receptor protein and the two transmembrane proteins.</text>
</comment>